<evidence type="ECO:0000256" key="1">
    <source>
        <dbReference type="SAM" id="SignalP"/>
    </source>
</evidence>
<gene>
    <name evidence="3" type="ORF">CYCCA115_LOCUS19923</name>
</gene>
<dbReference type="SUPFAM" id="SSF55724">
    <property type="entry name" value="Mog1p/PsbP-like"/>
    <property type="match status" value="1"/>
</dbReference>
<organism evidence="3 4">
    <name type="scientific">Cylindrotheca closterium</name>
    <dbReference type="NCBI Taxonomy" id="2856"/>
    <lineage>
        <taxon>Eukaryota</taxon>
        <taxon>Sar</taxon>
        <taxon>Stramenopiles</taxon>
        <taxon>Ochrophyta</taxon>
        <taxon>Bacillariophyta</taxon>
        <taxon>Bacillariophyceae</taxon>
        <taxon>Bacillariophycidae</taxon>
        <taxon>Bacillariales</taxon>
        <taxon>Bacillariaceae</taxon>
        <taxon>Cylindrotheca</taxon>
    </lineage>
</organism>
<evidence type="ECO:0000313" key="3">
    <source>
        <dbReference type="EMBL" id="CAJ1962929.1"/>
    </source>
</evidence>
<name>A0AAD2G666_9STRA</name>
<dbReference type="Proteomes" id="UP001295423">
    <property type="component" value="Unassembled WGS sequence"/>
</dbReference>
<feature type="chain" id="PRO_5042160166" description="PsbP C-terminal domain-containing protein" evidence="1">
    <location>
        <begin position="19"/>
        <end position="230"/>
    </location>
</feature>
<comment type="caution">
    <text evidence="3">The sequence shown here is derived from an EMBL/GenBank/DDBJ whole genome shotgun (WGS) entry which is preliminary data.</text>
</comment>
<dbReference type="Gene3D" id="3.40.1000.10">
    <property type="entry name" value="Mog1/PsbP, alpha/beta/alpha sandwich"/>
    <property type="match status" value="1"/>
</dbReference>
<protein>
    <recommendedName>
        <fullName evidence="2">PsbP C-terminal domain-containing protein</fullName>
    </recommendedName>
</protein>
<feature type="signal peptide" evidence="1">
    <location>
        <begin position="1"/>
        <end position="18"/>
    </location>
</feature>
<dbReference type="InterPro" id="IPR016123">
    <property type="entry name" value="Mog1/PsbP_a/b/a-sand"/>
</dbReference>
<dbReference type="GO" id="GO:0019898">
    <property type="term" value="C:extrinsic component of membrane"/>
    <property type="evidence" value="ECO:0007669"/>
    <property type="project" value="InterPro"/>
</dbReference>
<dbReference type="PANTHER" id="PTHR31407:SF16">
    <property type="entry name" value="PSBP DOMAIN-CONTAINING PROTEIN 7, CHLOROPLASTIC"/>
    <property type="match status" value="1"/>
</dbReference>
<dbReference type="PANTHER" id="PTHR31407">
    <property type="match status" value="1"/>
</dbReference>
<dbReference type="GO" id="GO:0009523">
    <property type="term" value="C:photosystem II"/>
    <property type="evidence" value="ECO:0007669"/>
    <property type="project" value="InterPro"/>
</dbReference>
<dbReference type="GO" id="GO:0015979">
    <property type="term" value="P:photosynthesis"/>
    <property type="evidence" value="ECO:0007669"/>
    <property type="project" value="InterPro"/>
</dbReference>
<dbReference type="AlphaFoldDB" id="A0AAD2G666"/>
<dbReference type="GO" id="GO:0005509">
    <property type="term" value="F:calcium ion binding"/>
    <property type="evidence" value="ECO:0007669"/>
    <property type="project" value="InterPro"/>
</dbReference>
<dbReference type="EMBL" id="CAKOGP040002125">
    <property type="protein sequence ID" value="CAJ1962929.1"/>
    <property type="molecule type" value="Genomic_DNA"/>
</dbReference>
<dbReference type="InterPro" id="IPR002683">
    <property type="entry name" value="PsbP_C"/>
</dbReference>
<evidence type="ECO:0000259" key="2">
    <source>
        <dbReference type="Pfam" id="PF01789"/>
    </source>
</evidence>
<reference evidence="3" key="1">
    <citation type="submission" date="2023-08" db="EMBL/GenBank/DDBJ databases">
        <authorList>
            <person name="Audoor S."/>
            <person name="Bilcke G."/>
        </authorList>
    </citation>
    <scope>NUCLEOTIDE SEQUENCE</scope>
</reference>
<keyword evidence="4" id="KW-1185">Reference proteome</keyword>
<proteinExistence type="predicted"/>
<feature type="domain" description="PsbP C-terminal" evidence="2">
    <location>
        <begin position="69"/>
        <end position="229"/>
    </location>
</feature>
<accession>A0AAD2G666</accession>
<evidence type="ECO:0000313" key="4">
    <source>
        <dbReference type="Proteomes" id="UP001295423"/>
    </source>
</evidence>
<sequence>MTALLLLLLLLQVSTLTAYSPLLPRPATSAVDKSGTSRRELLVSAAGLATSSLLIKPSAVFAESSDNALVKYVDEDCKFTVSLPTSWEKSEQTLPDRRKITLYIKPGSEKKTLVSLVYTPVRADFTSLGSFGTADEVGQATILPKGEIAGNEGIDAKLLSAESKKGGYYFDYYQSSPGQPKTHFRTIFSLTAGPTAAAGGVLVSITAQTPESDYDSMKPLFEDILSSYVV</sequence>
<dbReference type="Pfam" id="PF01789">
    <property type="entry name" value="PsbP"/>
    <property type="match status" value="1"/>
</dbReference>
<keyword evidence="1" id="KW-0732">Signal</keyword>